<dbReference type="Proteomes" id="UP000001542">
    <property type="component" value="Unassembled WGS sequence"/>
</dbReference>
<dbReference type="AlphaFoldDB" id="A2FGD4"/>
<dbReference type="InParanoid" id="A2FGD4"/>
<dbReference type="VEuPathDB" id="TrichDB:TVAG_309570"/>
<dbReference type="KEGG" id="tva:4753801"/>
<sequence length="194" mass="22451">MDNHANHIDKIDNDYQIFSADEDDNKPIKQIVQLDSSDILTLPEQPQLKINANMPIKTPRNANNSVSTLVDIIKAKMPTLNSEIADQRINSLENQSITQEKQSETHKMYIKIITEKVKMLQNRLSILEKNDETLDNEIQTIKTQNETNKKSFEILEKQQETIKEKVKALQKHDETHDNEIKSSSKSNFNIRKAR</sequence>
<dbReference type="SMR" id="A2FGD4"/>
<dbReference type="EMBL" id="DS113777">
    <property type="protein sequence ID" value="EAX96038.1"/>
    <property type="molecule type" value="Genomic_DNA"/>
</dbReference>
<feature type="compositionally biased region" description="Polar residues" evidence="1">
    <location>
        <begin position="183"/>
        <end position="194"/>
    </location>
</feature>
<dbReference type="VEuPathDB" id="TrichDB:TVAGG3_1014840"/>
<proteinExistence type="predicted"/>
<name>A2FGD4_TRIV3</name>
<keyword evidence="3" id="KW-1185">Reference proteome</keyword>
<protein>
    <submittedName>
        <fullName evidence="2">Uncharacterized protein</fullName>
    </submittedName>
</protein>
<feature type="region of interest" description="Disordered" evidence="1">
    <location>
        <begin position="165"/>
        <end position="194"/>
    </location>
</feature>
<dbReference type="RefSeq" id="XP_001308968.1">
    <property type="nucleotide sequence ID" value="XM_001308967.1"/>
</dbReference>
<evidence type="ECO:0000313" key="3">
    <source>
        <dbReference type="Proteomes" id="UP000001542"/>
    </source>
</evidence>
<reference evidence="2" key="1">
    <citation type="submission" date="2006-10" db="EMBL/GenBank/DDBJ databases">
        <authorList>
            <person name="Amadeo P."/>
            <person name="Zhao Q."/>
            <person name="Wortman J."/>
            <person name="Fraser-Liggett C."/>
            <person name="Carlton J."/>
        </authorList>
    </citation>
    <scope>NUCLEOTIDE SEQUENCE</scope>
    <source>
        <strain evidence="2">G3</strain>
    </source>
</reference>
<evidence type="ECO:0000256" key="1">
    <source>
        <dbReference type="SAM" id="MobiDB-lite"/>
    </source>
</evidence>
<reference evidence="2" key="2">
    <citation type="journal article" date="2007" name="Science">
        <title>Draft genome sequence of the sexually transmitted pathogen Trichomonas vaginalis.</title>
        <authorList>
            <person name="Carlton J.M."/>
            <person name="Hirt R.P."/>
            <person name="Silva J.C."/>
            <person name="Delcher A.L."/>
            <person name="Schatz M."/>
            <person name="Zhao Q."/>
            <person name="Wortman J.R."/>
            <person name="Bidwell S.L."/>
            <person name="Alsmark U.C.M."/>
            <person name="Besteiro S."/>
            <person name="Sicheritz-Ponten T."/>
            <person name="Noel C.J."/>
            <person name="Dacks J.B."/>
            <person name="Foster P.G."/>
            <person name="Simillion C."/>
            <person name="Van de Peer Y."/>
            <person name="Miranda-Saavedra D."/>
            <person name="Barton G.J."/>
            <person name="Westrop G.D."/>
            <person name="Mueller S."/>
            <person name="Dessi D."/>
            <person name="Fiori P.L."/>
            <person name="Ren Q."/>
            <person name="Paulsen I."/>
            <person name="Zhang H."/>
            <person name="Bastida-Corcuera F.D."/>
            <person name="Simoes-Barbosa A."/>
            <person name="Brown M.T."/>
            <person name="Hayes R.D."/>
            <person name="Mukherjee M."/>
            <person name="Okumura C.Y."/>
            <person name="Schneider R."/>
            <person name="Smith A.J."/>
            <person name="Vanacova S."/>
            <person name="Villalvazo M."/>
            <person name="Haas B.J."/>
            <person name="Pertea M."/>
            <person name="Feldblyum T.V."/>
            <person name="Utterback T.R."/>
            <person name="Shu C.L."/>
            <person name="Osoegawa K."/>
            <person name="de Jong P.J."/>
            <person name="Hrdy I."/>
            <person name="Horvathova L."/>
            <person name="Zubacova Z."/>
            <person name="Dolezal P."/>
            <person name="Malik S.B."/>
            <person name="Logsdon J.M. Jr."/>
            <person name="Henze K."/>
            <person name="Gupta A."/>
            <person name="Wang C.C."/>
            <person name="Dunne R.L."/>
            <person name="Upcroft J.A."/>
            <person name="Upcroft P."/>
            <person name="White O."/>
            <person name="Salzberg S.L."/>
            <person name="Tang P."/>
            <person name="Chiu C.-H."/>
            <person name="Lee Y.-S."/>
            <person name="Embley T.M."/>
            <person name="Coombs G.H."/>
            <person name="Mottram J.C."/>
            <person name="Tachezy J."/>
            <person name="Fraser-Liggett C.M."/>
            <person name="Johnson P.J."/>
        </authorList>
    </citation>
    <scope>NUCLEOTIDE SEQUENCE [LARGE SCALE GENOMIC DNA]</scope>
    <source>
        <strain evidence="2">G3</strain>
    </source>
</reference>
<feature type="compositionally biased region" description="Basic and acidic residues" evidence="1">
    <location>
        <begin position="165"/>
        <end position="182"/>
    </location>
</feature>
<accession>A2FGD4</accession>
<evidence type="ECO:0000313" key="2">
    <source>
        <dbReference type="EMBL" id="EAX96038.1"/>
    </source>
</evidence>
<organism evidence="2 3">
    <name type="scientific">Trichomonas vaginalis (strain ATCC PRA-98 / G3)</name>
    <dbReference type="NCBI Taxonomy" id="412133"/>
    <lineage>
        <taxon>Eukaryota</taxon>
        <taxon>Metamonada</taxon>
        <taxon>Parabasalia</taxon>
        <taxon>Trichomonadida</taxon>
        <taxon>Trichomonadidae</taxon>
        <taxon>Trichomonas</taxon>
    </lineage>
</organism>
<gene>
    <name evidence="2" type="ORF">TVAG_309570</name>
</gene>